<name>A0ABQ5JE61_9ASTR</name>
<gene>
    <name evidence="2" type="ORF">Tco_1133002</name>
</gene>
<dbReference type="Proteomes" id="UP001151760">
    <property type="component" value="Unassembled WGS sequence"/>
</dbReference>
<evidence type="ECO:0000256" key="1">
    <source>
        <dbReference type="SAM" id="MobiDB-lite"/>
    </source>
</evidence>
<protein>
    <submittedName>
        <fullName evidence="2">Uncharacterized protein</fullName>
    </submittedName>
</protein>
<feature type="region of interest" description="Disordered" evidence="1">
    <location>
        <begin position="132"/>
        <end position="152"/>
    </location>
</feature>
<reference evidence="2" key="2">
    <citation type="submission" date="2022-01" db="EMBL/GenBank/DDBJ databases">
        <authorList>
            <person name="Yamashiro T."/>
            <person name="Shiraishi A."/>
            <person name="Satake H."/>
            <person name="Nakayama K."/>
        </authorList>
    </citation>
    <scope>NUCLEOTIDE SEQUENCE</scope>
</reference>
<feature type="compositionally biased region" description="Low complexity" evidence="1">
    <location>
        <begin position="101"/>
        <end position="112"/>
    </location>
</feature>
<feature type="compositionally biased region" description="Basic and acidic residues" evidence="1">
    <location>
        <begin position="85"/>
        <end position="100"/>
    </location>
</feature>
<reference evidence="2" key="1">
    <citation type="journal article" date="2022" name="Int. J. Mol. Sci.">
        <title>Draft Genome of Tanacetum Coccineum: Genomic Comparison of Closely Related Tanacetum-Family Plants.</title>
        <authorList>
            <person name="Yamashiro T."/>
            <person name="Shiraishi A."/>
            <person name="Nakayama K."/>
            <person name="Satake H."/>
        </authorList>
    </citation>
    <scope>NUCLEOTIDE SEQUENCE</scope>
</reference>
<evidence type="ECO:0000313" key="3">
    <source>
        <dbReference type="Proteomes" id="UP001151760"/>
    </source>
</evidence>
<feature type="region of interest" description="Disordered" evidence="1">
    <location>
        <begin position="85"/>
        <end position="112"/>
    </location>
</feature>
<sequence length="410" mass="47605">MFNLRATTIYIGSDRYFFVFLTILIRPGQDIPIGRLYRTHPGRPCRDLTARNSVRPLPSHCLALKYTSHHLDHFTLGLSSDHSSSDHSSSDHFSSEHSTSDHSSSGHSTLGHSLFGRTPSVTTIAVSSKPSRFIYPPPTRTSRGSKAYRRWPSESSPATTVRLSIPPSRALVLTRADLLPPRKRLMTSNNIYFIASLIPWFTSIMVNGKNAYELKGKFLDDLHKNAFIGAYIVGNTLRYQDLEWYDVLKDSKLKEEALKNKAIMEGMIDDDDESRNNGWRRWDGYEIADHDQEEKEYENEQEYEERCELFDNHELSICTIRRFEMTKYLFGQDEEYVAIKEDEYEDLMNTSKEAIHAYQEIFRMMDEGWMVSRYDIFQLMDMAYWTSLKEKKSTMLVENLRSGNFEVLES</sequence>
<keyword evidence="3" id="KW-1185">Reference proteome</keyword>
<proteinExistence type="predicted"/>
<accession>A0ABQ5JE61</accession>
<dbReference type="EMBL" id="BQNB010021842">
    <property type="protein sequence ID" value="GJU10606.1"/>
    <property type="molecule type" value="Genomic_DNA"/>
</dbReference>
<evidence type="ECO:0000313" key="2">
    <source>
        <dbReference type="EMBL" id="GJU10606.1"/>
    </source>
</evidence>
<comment type="caution">
    <text evidence="2">The sequence shown here is derived from an EMBL/GenBank/DDBJ whole genome shotgun (WGS) entry which is preliminary data.</text>
</comment>
<organism evidence="2 3">
    <name type="scientific">Tanacetum coccineum</name>
    <dbReference type="NCBI Taxonomy" id="301880"/>
    <lineage>
        <taxon>Eukaryota</taxon>
        <taxon>Viridiplantae</taxon>
        <taxon>Streptophyta</taxon>
        <taxon>Embryophyta</taxon>
        <taxon>Tracheophyta</taxon>
        <taxon>Spermatophyta</taxon>
        <taxon>Magnoliopsida</taxon>
        <taxon>eudicotyledons</taxon>
        <taxon>Gunneridae</taxon>
        <taxon>Pentapetalae</taxon>
        <taxon>asterids</taxon>
        <taxon>campanulids</taxon>
        <taxon>Asterales</taxon>
        <taxon>Asteraceae</taxon>
        <taxon>Asteroideae</taxon>
        <taxon>Anthemideae</taxon>
        <taxon>Anthemidinae</taxon>
        <taxon>Tanacetum</taxon>
    </lineage>
</organism>